<dbReference type="PANTHER" id="PTHR24049">
    <property type="entry name" value="CRUMBS FAMILY MEMBER"/>
    <property type="match status" value="1"/>
</dbReference>
<dbReference type="CDD" id="cd00037">
    <property type="entry name" value="CLECT"/>
    <property type="match status" value="1"/>
</dbReference>
<organism evidence="13 14">
    <name type="scientific">Batillaria attramentaria</name>
    <dbReference type="NCBI Taxonomy" id="370345"/>
    <lineage>
        <taxon>Eukaryota</taxon>
        <taxon>Metazoa</taxon>
        <taxon>Spiralia</taxon>
        <taxon>Lophotrochozoa</taxon>
        <taxon>Mollusca</taxon>
        <taxon>Gastropoda</taxon>
        <taxon>Caenogastropoda</taxon>
        <taxon>Sorbeoconcha</taxon>
        <taxon>Cerithioidea</taxon>
        <taxon>Batillariidae</taxon>
        <taxon>Batillaria</taxon>
    </lineage>
</organism>
<keyword evidence="3" id="KW-0677">Repeat</keyword>
<gene>
    <name evidence="13" type="ORF">BaRGS_00034187</name>
</gene>
<feature type="disulfide bond" evidence="6">
    <location>
        <begin position="255"/>
        <end position="264"/>
    </location>
</feature>
<feature type="signal peptide" evidence="9">
    <location>
        <begin position="1"/>
        <end position="20"/>
    </location>
</feature>
<dbReference type="PROSITE" id="PS50041">
    <property type="entry name" value="C_TYPE_LECTIN_2"/>
    <property type="match status" value="1"/>
</dbReference>
<dbReference type="AlphaFoldDB" id="A0ABD0JIQ3"/>
<name>A0ABD0JIQ3_9CAEN</name>
<dbReference type="InterPro" id="IPR000742">
    <property type="entry name" value="EGF"/>
</dbReference>
<feature type="domain" description="C-type lectin" evidence="11">
    <location>
        <begin position="31"/>
        <end position="149"/>
    </location>
</feature>
<feature type="compositionally biased region" description="Acidic residues" evidence="7">
    <location>
        <begin position="636"/>
        <end position="648"/>
    </location>
</feature>
<dbReference type="InterPro" id="IPR018097">
    <property type="entry name" value="EGF_Ca-bd_CS"/>
</dbReference>
<keyword evidence="8" id="KW-0812">Transmembrane</keyword>
<dbReference type="Gene3D" id="2.10.25.10">
    <property type="entry name" value="Laminin"/>
    <property type="match status" value="3"/>
</dbReference>
<keyword evidence="1 6" id="KW-0245">EGF-like domain</keyword>
<comment type="caution">
    <text evidence="6">Lacks conserved residue(s) required for the propagation of feature annotation.</text>
</comment>
<dbReference type="FunFam" id="2.10.25.10:FF:000122">
    <property type="entry name" value="Protein crumbs homolog 2"/>
    <property type="match status" value="1"/>
</dbReference>
<dbReference type="SMART" id="SM00034">
    <property type="entry name" value="CLECT"/>
    <property type="match status" value="1"/>
</dbReference>
<dbReference type="SMART" id="SM00179">
    <property type="entry name" value="EGF_CA"/>
    <property type="match status" value="2"/>
</dbReference>
<dbReference type="InterPro" id="IPR016186">
    <property type="entry name" value="C-type_lectin-like/link_sf"/>
</dbReference>
<dbReference type="FunFam" id="2.10.25.10:FF:000434">
    <property type="entry name" value="Predicted protein"/>
    <property type="match status" value="1"/>
</dbReference>
<reference evidence="13 14" key="1">
    <citation type="journal article" date="2023" name="Sci. Data">
        <title>Genome assembly of the Korean intertidal mud-creeper Batillaria attramentaria.</title>
        <authorList>
            <person name="Patra A.K."/>
            <person name="Ho P.T."/>
            <person name="Jun S."/>
            <person name="Lee S.J."/>
            <person name="Kim Y."/>
            <person name="Won Y.J."/>
        </authorList>
    </citation>
    <scope>NUCLEOTIDE SEQUENCE [LARGE SCALE GENOMIC DNA]</scope>
    <source>
        <strain evidence="13">Wonlab-2016</strain>
    </source>
</reference>
<dbReference type="InterPro" id="IPR000152">
    <property type="entry name" value="EGF-type_Asp/Asn_hydroxyl_site"/>
</dbReference>
<dbReference type="SUPFAM" id="SSF57196">
    <property type="entry name" value="EGF/Laminin"/>
    <property type="match status" value="2"/>
</dbReference>
<dbReference type="InterPro" id="IPR001304">
    <property type="entry name" value="C-type_lectin-like"/>
</dbReference>
<dbReference type="InterPro" id="IPR051022">
    <property type="entry name" value="Notch_Cell-Fate_Det"/>
</dbReference>
<dbReference type="CDD" id="cd00054">
    <property type="entry name" value="EGF_CA"/>
    <property type="match status" value="2"/>
</dbReference>
<evidence type="ECO:0000256" key="6">
    <source>
        <dbReference type="PROSITE-ProRule" id="PRU00076"/>
    </source>
</evidence>
<keyword evidence="4 6" id="KW-1015">Disulfide bond</keyword>
<keyword evidence="8" id="KW-1133">Transmembrane helix</keyword>
<dbReference type="PROSITE" id="PS00022">
    <property type="entry name" value="EGF_1"/>
    <property type="match status" value="2"/>
</dbReference>
<feature type="chain" id="PRO_5044756112" evidence="9">
    <location>
        <begin position="21"/>
        <end position="669"/>
    </location>
</feature>
<dbReference type="PROSITE" id="PS50835">
    <property type="entry name" value="IG_LIKE"/>
    <property type="match status" value="1"/>
</dbReference>
<evidence type="ECO:0000256" key="9">
    <source>
        <dbReference type="SAM" id="SignalP"/>
    </source>
</evidence>
<evidence type="ECO:0000256" key="1">
    <source>
        <dbReference type="ARBA" id="ARBA00022536"/>
    </source>
</evidence>
<evidence type="ECO:0000256" key="2">
    <source>
        <dbReference type="ARBA" id="ARBA00022729"/>
    </source>
</evidence>
<keyword evidence="2 9" id="KW-0732">Signal</keyword>
<keyword evidence="14" id="KW-1185">Reference proteome</keyword>
<dbReference type="SUPFAM" id="SSF56436">
    <property type="entry name" value="C-type lectin-like"/>
    <property type="match status" value="1"/>
</dbReference>
<dbReference type="PROSITE" id="PS01186">
    <property type="entry name" value="EGF_2"/>
    <property type="match status" value="2"/>
</dbReference>
<feature type="domain" description="EGF-like" evidence="10">
    <location>
        <begin position="229"/>
        <end position="265"/>
    </location>
</feature>
<feature type="disulfide bond" evidence="6">
    <location>
        <begin position="217"/>
        <end position="226"/>
    </location>
</feature>
<dbReference type="PROSITE" id="PS01187">
    <property type="entry name" value="EGF_CA"/>
    <property type="match status" value="1"/>
</dbReference>
<evidence type="ECO:0000313" key="14">
    <source>
        <dbReference type="Proteomes" id="UP001519460"/>
    </source>
</evidence>
<feature type="region of interest" description="Disordered" evidence="7">
    <location>
        <begin position="630"/>
        <end position="669"/>
    </location>
</feature>
<evidence type="ECO:0000256" key="4">
    <source>
        <dbReference type="ARBA" id="ARBA00023157"/>
    </source>
</evidence>
<dbReference type="PROSITE" id="PS50026">
    <property type="entry name" value="EGF_3"/>
    <property type="match status" value="3"/>
</dbReference>
<dbReference type="Gene3D" id="3.10.100.10">
    <property type="entry name" value="Mannose-Binding Protein A, subunit A"/>
    <property type="match status" value="1"/>
</dbReference>
<evidence type="ECO:0000256" key="3">
    <source>
        <dbReference type="ARBA" id="ARBA00022737"/>
    </source>
</evidence>
<dbReference type="InterPro" id="IPR007110">
    <property type="entry name" value="Ig-like_dom"/>
</dbReference>
<feature type="domain" description="EGF-like" evidence="10">
    <location>
        <begin position="151"/>
        <end position="189"/>
    </location>
</feature>
<dbReference type="InterPro" id="IPR016187">
    <property type="entry name" value="CTDL_fold"/>
</dbReference>
<dbReference type="Proteomes" id="UP001519460">
    <property type="component" value="Unassembled WGS sequence"/>
</dbReference>
<dbReference type="InterPro" id="IPR001881">
    <property type="entry name" value="EGF-like_Ca-bd_dom"/>
</dbReference>
<dbReference type="EMBL" id="JACVVK020000432">
    <property type="protein sequence ID" value="KAK7474603.1"/>
    <property type="molecule type" value="Genomic_DNA"/>
</dbReference>
<feature type="domain" description="Ig-like" evidence="12">
    <location>
        <begin position="269"/>
        <end position="354"/>
    </location>
</feature>
<evidence type="ECO:0000256" key="8">
    <source>
        <dbReference type="SAM" id="Phobius"/>
    </source>
</evidence>
<evidence type="ECO:0000256" key="7">
    <source>
        <dbReference type="SAM" id="MobiDB-lite"/>
    </source>
</evidence>
<comment type="caution">
    <text evidence="13">The sequence shown here is derived from an EMBL/GenBank/DDBJ whole genome shotgun (WGS) entry which is preliminary data.</text>
</comment>
<evidence type="ECO:0000256" key="5">
    <source>
        <dbReference type="ARBA" id="ARBA00023180"/>
    </source>
</evidence>
<sequence>MDFGPRVMLLAVCFLQTTLTQRCLDDTWVPYNSYCYYFSVRGKGWIVTSVCPKCGELMCLTEPTSLATLQFLINHAKSIGCQNVPLGINLKYEPSRRKVTTRVDVRPVSYTVPWDEGFPDNDGKSSCIYLVNGKFRSRNCRDETNFICRKKDFTCTSTSCLNGGRCSVETCVGVVCDCTGTGYYGYRCEKMVDACTSQPCQNGGACLMHVQRYSCRCNIGYEGIYCQVNVDECASTPCQHAGNCTDGVNVFTCKCPEPFYGTVCDKRAPSELFYTCEEWVPEFQDINCTCSAMDSGTPKARLGWNLNRDKMNLQPYLVLERLVRKDDRIAVSYTCQATWIRPNGEAIVITKSYTPKVAYGPTEQDTYIEGVVYFRTSGIETTPLRCFSNNTNPPQTLVEWKGISCIGGNFARNCTFRPDPSLGTQVSLTCILVNSADRSLRAWREHKMKLKWDEKPSVRILQVEGTSHMFATNKTGASLNLTCQGFGDPRPDVVDVFLIRGRNSSLPEGGTKLKEVDSNTTQYYLQKRYKVKSPATCQGVDTYRCFVSKQLIKAPLRFITVYANCTRADAARLKLERLPIIFGVIGGLAPLASVLYFIVEWRRRKKKKQALVMEALRSRHRVEYFSAEDAQKEDVDLPDQDFPTETDNESVVNTDSQEFKESEDIEDID</sequence>
<evidence type="ECO:0000259" key="11">
    <source>
        <dbReference type="PROSITE" id="PS50041"/>
    </source>
</evidence>
<evidence type="ECO:0000259" key="10">
    <source>
        <dbReference type="PROSITE" id="PS50026"/>
    </source>
</evidence>
<evidence type="ECO:0000313" key="13">
    <source>
        <dbReference type="EMBL" id="KAK7474603.1"/>
    </source>
</evidence>
<keyword evidence="5" id="KW-0325">Glycoprotein</keyword>
<accession>A0ABD0JIQ3</accession>
<evidence type="ECO:0000259" key="12">
    <source>
        <dbReference type="PROSITE" id="PS50835"/>
    </source>
</evidence>
<keyword evidence="8" id="KW-0472">Membrane</keyword>
<dbReference type="SMART" id="SM00181">
    <property type="entry name" value="EGF"/>
    <property type="match status" value="3"/>
</dbReference>
<feature type="domain" description="EGF-like" evidence="10">
    <location>
        <begin position="191"/>
        <end position="227"/>
    </location>
</feature>
<dbReference type="Pfam" id="PF00008">
    <property type="entry name" value="EGF"/>
    <property type="match status" value="2"/>
</dbReference>
<feature type="transmembrane region" description="Helical" evidence="8">
    <location>
        <begin position="580"/>
        <end position="599"/>
    </location>
</feature>
<proteinExistence type="predicted"/>
<protein>
    <submittedName>
        <fullName evidence="13">Uncharacterized protein</fullName>
    </submittedName>
</protein>
<dbReference type="PROSITE" id="PS00010">
    <property type="entry name" value="ASX_HYDROXYL"/>
    <property type="match status" value="1"/>
</dbReference>